<dbReference type="GO" id="GO:0005737">
    <property type="term" value="C:cytoplasm"/>
    <property type="evidence" value="ECO:0007669"/>
    <property type="project" value="TreeGrafter"/>
</dbReference>
<reference evidence="3" key="1">
    <citation type="submission" date="2023-07" db="EMBL/GenBank/DDBJ databases">
        <title>Sequencing the genomes of 1000 actinobacteria strains.</title>
        <authorList>
            <person name="Klenk H.-P."/>
        </authorList>
    </citation>
    <scope>NUCLEOTIDE SEQUENCE</scope>
    <source>
        <strain evidence="3">DSM 44707</strain>
    </source>
</reference>
<name>A0AAE3YIB5_9ACTN</name>
<dbReference type="PANTHER" id="PTHR21240:SF28">
    <property type="entry name" value="ISO-OROTATE DECARBOXYLASE (EUROFUNG)"/>
    <property type="match status" value="1"/>
</dbReference>
<evidence type="ECO:0000256" key="1">
    <source>
        <dbReference type="ARBA" id="ARBA00023239"/>
    </source>
</evidence>
<dbReference type="EMBL" id="JAVDYB010000001">
    <property type="protein sequence ID" value="MDR7273995.1"/>
    <property type="molecule type" value="Genomic_DNA"/>
</dbReference>
<sequence length="252" mass="26056">MIIDFHARLTPGPGEPSALLAAMDRAGIGTAAVSAGGVVGIDRLARQLSHGGRSAARPDNEGVRRACDASAGRLIPFYFADPRRGPDEYRRAAAGFRGLELSPAVHGFTLGEPGVAALARIAGELGHPVYVVCLGRPGARAEDLAALAATRPATTFVFGHCGGNGLDADGLNRLAPLPNVLAETSGAYTAVARLAVRRLGASRVLFGTEYPLQDPRVEVAKLGALGLTAADRRAVAAENACRLLCLKEPAHV</sequence>
<dbReference type="RefSeq" id="WP_310363152.1">
    <property type="nucleotide sequence ID" value="NZ_JAVDYB010000001.1"/>
</dbReference>
<feature type="domain" description="Amidohydrolase-related" evidence="2">
    <location>
        <begin position="3"/>
        <end position="244"/>
    </location>
</feature>
<evidence type="ECO:0000313" key="3">
    <source>
        <dbReference type="EMBL" id="MDR7273995.1"/>
    </source>
</evidence>
<dbReference type="PANTHER" id="PTHR21240">
    <property type="entry name" value="2-AMINO-3-CARBOXYLMUCONATE-6-SEMIALDEHYDE DECARBOXYLASE"/>
    <property type="match status" value="1"/>
</dbReference>
<keyword evidence="1" id="KW-0456">Lyase</keyword>
<gene>
    <name evidence="3" type="ORF">J2S41_000773</name>
</gene>
<comment type="caution">
    <text evidence="3">The sequence shown here is derived from an EMBL/GenBank/DDBJ whole genome shotgun (WGS) entry which is preliminary data.</text>
</comment>
<keyword evidence="3" id="KW-0378">Hydrolase</keyword>
<evidence type="ECO:0000259" key="2">
    <source>
        <dbReference type="Pfam" id="PF04909"/>
    </source>
</evidence>
<dbReference type="GO" id="GO:0019748">
    <property type="term" value="P:secondary metabolic process"/>
    <property type="evidence" value="ECO:0007669"/>
    <property type="project" value="TreeGrafter"/>
</dbReference>
<dbReference type="Gene3D" id="3.20.20.140">
    <property type="entry name" value="Metal-dependent hydrolases"/>
    <property type="match status" value="1"/>
</dbReference>
<dbReference type="AlphaFoldDB" id="A0AAE3YIB5"/>
<dbReference type="SUPFAM" id="SSF51556">
    <property type="entry name" value="Metallo-dependent hydrolases"/>
    <property type="match status" value="1"/>
</dbReference>
<dbReference type="GO" id="GO:0016787">
    <property type="term" value="F:hydrolase activity"/>
    <property type="evidence" value="ECO:0007669"/>
    <property type="project" value="UniProtKB-KW"/>
</dbReference>
<dbReference type="InterPro" id="IPR006680">
    <property type="entry name" value="Amidohydro-rel"/>
</dbReference>
<dbReference type="InterPro" id="IPR032466">
    <property type="entry name" value="Metal_Hydrolase"/>
</dbReference>
<dbReference type="Pfam" id="PF04909">
    <property type="entry name" value="Amidohydro_2"/>
    <property type="match status" value="1"/>
</dbReference>
<organism evidence="3 4">
    <name type="scientific">Catenuloplanes atrovinosus</name>
    <dbReference type="NCBI Taxonomy" id="137266"/>
    <lineage>
        <taxon>Bacteria</taxon>
        <taxon>Bacillati</taxon>
        <taxon>Actinomycetota</taxon>
        <taxon>Actinomycetes</taxon>
        <taxon>Micromonosporales</taxon>
        <taxon>Micromonosporaceae</taxon>
        <taxon>Catenuloplanes</taxon>
    </lineage>
</organism>
<dbReference type="Proteomes" id="UP001183643">
    <property type="component" value="Unassembled WGS sequence"/>
</dbReference>
<proteinExistence type="predicted"/>
<protein>
    <submittedName>
        <fullName evidence="3">TIM-barrel fold metal-dependent hydrolase</fullName>
    </submittedName>
</protein>
<accession>A0AAE3YIB5</accession>
<evidence type="ECO:0000313" key="4">
    <source>
        <dbReference type="Proteomes" id="UP001183643"/>
    </source>
</evidence>
<dbReference type="GO" id="GO:0016831">
    <property type="term" value="F:carboxy-lyase activity"/>
    <property type="evidence" value="ECO:0007669"/>
    <property type="project" value="InterPro"/>
</dbReference>
<dbReference type="InterPro" id="IPR032465">
    <property type="entry name" value="ACMSD"/>
</dbReference>
<keyword evidence="4" id="KW-1185">Reference proteome</keyword>